<dbReference type="Proteomes" id="UP001152799">
    <property type="component" value="Chromosome 6"/>
</dbReference>
<accession>A0A9N9MWS1</accession>
<dbReference type="InterPro" id="IPR011016">
    <property type="entry name" value="Znf_RING-CH"/>
</dbReference>
<keyword evidence="5" id="KW-0863">Zinc-finger</keyword>
<evidence type="ECO:0000256" key="5">
    <source>
        <dbReference type="ARBA" id="ARBA00022771"/>
    </source>
</evidence>
<keyword evidence="6" id="KW-0833">Ubl conjugation pathway</keyword>
<evidence type="ECO:0000313" key="13">
    <source>
        <dbReference type="Proteomes" id="UP001152799"/>
    </source>
</evidence>
<keyword evidence="13" id="KW-1185">Reference proteome</keyword>
<evidence type="ECO:0000256" key="4">
    <source>
        <dbReference type="ARBA" id="ARBA00022723"/>
    </source>
</evidence>
<evidence type="ECO:0000256" key="10">
    <source>
        <dbReference type="SAM" id="Phobius"/>
    </source>
</evidence>
<dbReference type="EMBL" id="OU892282">
    <property type="protein sequence ID" value="CAG9770645.1"/>
    <property type="molecule type" value="Genomic_DNA"/>
</dbReference>
<dbReference type="Gene3D" id="3.30.40.10">
    <property type="entry name" value="Zinc/RING finger domain, C3HC4 (zinc finger)"/>
    <property type="match status" value="1"/>
</dbReference>
<organism evidence="12 13">
    <name type="scientific">Ceutorhynchus assimilis</name>
    <name type="common">cabbage seed weevil</name>
    <dbReference type="NCBI Taxonomy" id="467358"/>
    <lineage>
        <taxon>Eukaryota</taxon>
        <taxon>Metazoa</taxon>
        <taxon>Ecdysozoa</taxon>
        <taxon>Arthropoda</taxon>
        <taxon>Hexapoda</taxon>
        <taxon>Insecta</taxon>
        <taxon>Pterygota</taxon>
        <taxon>Neoptera</taxon>
        <taxon>Endopterygota</taxon>
        <taxon>Coleoptera</taxon>
        <taxon>Polyphaga</taxon>
        <taxon>Cucujiformia</taxon>
        <taxon>Curculionidae</taxon>
        <taxon>Ceutorhynchinae</taxon>
        <taxon>Ceutorhynchus</taxon>
    </lineage>
</organism>
<evidence type="ECO:0000256" key="7">
    <source>
        <dbReference type="ARBA" id="ARBA00022833"/>
    </source>
</evidence>
<dbReference type="PANTHER" id="PTHR46065">
    <property type="entry name" value="E3 UBIQUITIN-PROTEIN LIGASE MARCH 2/3 FAMILY MEMBER"/>
    <property type="match status" value="1"/>
</dbReference>
<dbReference type="GO" id="GO:0016020">
    <property type="term" value="C:membrane"/>
    <property type="evidence" value="ECO:0007669"/>
    <property type="project" value="UniProtKB-SubCell"/>
</dbReference>
<reference evidence="12" key="1">
    <citation type="submission" date="2022-01" db="EMBL/GenBank/DDBJ databases">
        <authorList>
            <person name="King R."/>
        </authorList>
    </citation>
    <scope>NUCLEOTIDE SEQUENCE</scope>
</reference>
<feature type="transmembrane region" description="Helical" evidence="10">
    <location>
        <begin position="135"/>
        <end position="156"/>
    </location>
</feature>
<keyword evidence="8 10" id="KW-1133">Transmembrane helix</keyword>
<feature type="domain" description="RING-CH-type" evidence="11">
    <location>
        <begin position="47"/>
        <end position="107"/>
    </location>
</feature>
<keyword evidence="9 10" id="KW-0472">Membrane</keyword>
<gene>
    <name evidence="12" type="ORF">CEUTPL_LOCUS11094</name>
</gene>
<evidence type="ECO:0000259" key="11">
    <source>
        <dbReference type="PROSITE" id="PS51292"/>
    </source>
</evidence>
<evidence type="ECO:0000256" key="3">
    <source>
        <dbReference type="ARBA" id="ARBA00022692"/>
    </source>
</evidence>
<comment type="subcellular location">
    <subcellularLocation>
        <location evidence="1">Membrane</location>
        <topology evidence="1">Multi-pass membrane protein</topology>
    </subcellularLocation>
</comment>
<keyword evidence="4" id="KW-0479">Metal-binding</keyword>
<dbReference type="Pfam" id="PF12906">
    <property type="entry name" value="RINGv"/>
    <property type="match status" value="1"/>
</dbReference>
<proteinExistence type="predicted"/>
<name>A0A9N9MWS1_9CUCU</name>
<dbReference type="GO" id="GO:0016567">
    <property type="term" value="P:protein ubiquitination"/>
    <property type="evidence" value="ECO:0007669"/>
    <property type="project" value="TreeGrafter"/>
</dbReference>
<keyword evidence="7" id="KW-0862">Zinc</keyword>
<evidence type="ECO:0000256" key="1">
    <source>
        <dbReference type="ARBA" id="ARBA00004141"/>
    </source>
</evidence>
<evidence type="ECO:0000256" key="9">
    <source>
        <dbReference type="ARBA" id="ARBA00023136"/>
    </source>
</evidence>
<dbReference type="OrthoDB" id="273089at2759"/>
<dbReference type="PANTHER" id="PTHR46065:SF3">
    <property type="entry name" value="FI20425P1"/>
    <property type="match status" value="1"/>
</dbReference>
<dbReference type="GO" id="GO:0004842">
    <property type="term" value="F:ubiquitin-protein transferase activity"/>
    <property type="evidence" value="ECO:0007669"/>
    <property type="project" value="TreeGrafter"/>
</dbReference>
<dbReference type="GO" id="GO:0008270">
    <property type="term" value="F:zinc ion binding"/>
    <property type="evidence" value="ECO:0007669"/>
    <property type="project" value="UniProtKB-KW"/>
</dbReference>
<feature type="transmembrane region" description="Helical" evidence="10">
    <location>
        <begin position="176"/>
        <end position="196"/>
    </location>
</feature>
<evidence type="ECO:0000256" key="8">
    <source>
        <dbReference type="ARBA" id="ARBA00022989"/>
    </source>
</evidence>
<dbReference type="AlphaFoldDB" id="A0A9N9MWS1"/>
<dbReference type="InterPro" id="IPR013083">
    <property type="entry name" value="Znf_RING/FYVE/PHD"/>
</dbReference>
<keyword evidence="2" id="KW-0808">Transferase</keyword>
<sequence length="230" mass="26807">MYHQSNILTKKMSDKLSCSKSNNDLANVPKSNPKVSEALEIHPIHVVPSNLFPSCRICQTNTPNERLISPCNCKGTLAFIHLSCLERWLNQSGRNFCELCNFRYEAIETQRYGLCESLRLWICHPRHRHHIRSDFVIAILLSLVTSGLLFVCIYGMDYFALQAERLGLEQNWIRFSLATFLAIISLGYIVSIFLLLRDHLVPWYAWWVRTVNIRLQIPHRRDNNIRPEII</sequence>
<evidence type="ECO:0000313" key="12">
    <source>
        <dbReference type="EMBL" id="CAG9770645.1"/>
    </source>
</evidence>
<evidence type="ECO:0000256" key="6">
    <source>
        <dbReference type="ARBA" id="ARBA00022786"/>
    </source>
</evidence>
<keyword evidence="3 10" id="KW-0812">Transmembrane</keyword>
<protein>
    <recommendedName>
        <fullName evidence="11">RING-CH-type domain-containing protein</fullName>
    </recommendedName>
</protein>
<dbReference type="SUPFAM" id="SSF57850">
    <property type="entry name" value="RING/U-box"/>
    <property type="match status" value="1"/>
</dbReference>
<dbReference type="PROSITE" id="PS51292">
    <property type="entry name" value="ZF_RING_CH"/>
    <property type="match status" value="1"/>
</dbReference>
<evidence type="ECO:0000256" key="2">
    <source>
        <dbReference type="ARBA" id="ARBA00022679"/>
    </source>
</evidence>
<dbReference type="SMART" id="SM00744">
    <property type="entry name" value="RINGv"/>
    <property type="match status" value="1"/>
</dbReference>